<evidence type="ECO:0000313" key="2">
    <source>
        <dbReference type="EMBL" id="MDX6805799.1"/>
    </source>
</evidence>
<dbReference type="CDD" id="cd03801">
    <property type="entry name" value="GT4_PimA-like"/>
    <property type="match status" value="1"/>
</dbReference>
<organism evidence="2 3">
    <name type="scientific">Terrihabitans rhizophilus</name>
    <dbReference type="NCBI Taxonomy" id="3092662"/>
    <lineage>
        <taxon>Bacteria</taxon>
        <taxon>Pseudomonadati</taxon>
        <taxon>Pseudomonadota</taxon>
        <taxon>Alphaproteobacteria</taxon>
        <taxon>Hyphomicrobiales</taxon>
        <taxon>Terrihabitans</taxon>
    </lineage>
</organism>
<accession>A0ABU4RLV2</accession>
<dbReference type="EC" id="2.4.-.-" evidence="2"/>
<comment type="caution">
    <text evidence="2">The sequence shown here is derived from an EMBL/GenBank/DDBJ whole genome shotgun (WGS) entry which is preliminary data.</text>
</comment>
<reference evidence="2 3" key="1">
    <citation type="submission" date="2023-11" db="EMBL/GenBank/DDBJ databases">
        <authorList>
            <person name="Bao R."/>
        </authorList>
    </citation>
    <scope>NUCLEOTIDE SEQUENCE [LARGE SCALE GENOMIC DNA]</scope>
    <source>
        <strain evidence="2 3">PJ23</strain>
    </source>
</reference>
<dbReference type="Proteomes" id="UP001274321">
    <property type="component" value="Unassembled WGS sequence"/>
</dbReference>
<dbReference type="PANTHER" id="PTHR12526">
    <property type="entry name" value="GLYCOSYLTRANSFERASE"/>
    <property type="match status" value="1"/>
</dbReference>
<dbReference type="PANTHER" id="PTHR12526:SF638">
    <property type="entry name" value="SPORE COAT PROTEIN SA"/>
    <property type="match status" value="1"/>
</dbReference>
<dbReference type="EMBL" id="JAXAFJ010000003">
    <property type="protein sequence ID" value="MDX6805799.1"/>
    <property type="molecule type" value="Genomic_DNA"/>
</dbReference>
<protein>
    <submittedName>
        <fullName evidence="2">Glycosyltransferase family 4 protein</fullName>
        <ecNumber evidence="2">2.4.-.-</ecNumber>
    </submittedName>
</protein>
<dbReference type="SUPFAM" id="SSF53756">
    <property type="entry name" value="UDP-Glycosyltransferase/glycogen phosphorylase"/>
    <property type="match status" value="1"/>
</dbReference>
<keyword evidence="2" id="KW-0808">Transferase</keyword>
<dbReference type="Pfam" id="PF00534">
    <property type="entry name" value="Glycos_transf_1"/>
    <property type="match status" value="1"/>
</dbReference>
<name>A0ABU4RLV2_9HYPH</name>
<dbReference type="RefSeq" id="WP_319843926.1">
    <property type="nucleotide sequence ID" value="NZ_JAXAFJ010000003.1"/>
</dbReference>
<dbReference type="Gene3D" id="3.40.50.11090">
    <property type="match status" value="1"/>
</dbReference>
<dbReference type="InterPro" id="IPR001296">
    <property type="entry name" value="Glyco_trans_1"/>
</dbReference>
<dbReference type="GO" id="GO:0016757">
    <property type="term" value="F:glycosyltransferase activity"/>
    <property type="evidence" value="ECO:0007669"/>
    <property type="project" value="UniProtKB-KW"/>
</dbReference>
<keyword evidence="3" id="KW-1185">Reference proteome</keyword>
<sequence>MPKIAFVLPVRGGSGGAHSVMQEVTALRDLGVDATVLVNQQNIESFMDTYDRYAWTATGVLPFTGPRELGRVAADADVVVATTNTSVHSIAEAITETKASFRTAYYVQDYEPLFYEAGTVDHGIAVASFAVLPNCTYFAKTHWLCDIVGASHGHKVELVVPSIDHTIYKPARREKRDRRVLCAMVRPDTPRRAPRKTLALMERVAAGEFGPADVKIFGVDHEDLARTGMEIPEGVELIGKLKQTDVATLLRDSDFFVDLSDYQAFGRTAAESMACGCIALAPKLGGASDFIDDGVNAFLADCGDPRSIDTALHRMFSMSDAEAAAMRYAGLEAVQKYTPVRAAISELRALGFA</sequence>
<feature type="domain" description="Glycosyl transferase family 1" evidence="1">
    <location>
        <begin position="227"/>
        <end position="326"/>
    </location>
</feature>
<evidence type="ECO:0000259" key="1">
    <source>
        <dbReference type="Pfam" id="PF00534"/>
    </source>
</evidence>
<dbReference type="Gene3D" id="3.40.50.2000">
    <property type="entry name" value="Glycogen Phosphorylase B"/>
    <property type="match status" value="1"/>
</dbReference>
<proteinExistence type="predicted"/>
<gene>
    <name evidence="2" type="ORF">SCD90_06965</name>
</gene>
<evidence type="ECO:0000313" key="3">
    <source>
        <dbReference type="Proteomes" id="UP001274321"/>
    </source>
</evidence>
<keyword evidence="2" id="KW-0328">Glycosyltransferase</keyword>